<dbReference type="SMART" id="SM00530">
    <property type="entry name" value="HTH_XRE"/>
    <property type="match status" value="1"/>
</dbReference>
<dbReference type="SUPFAM" id="SSF47413">
    <property type="entry name" value="lambda repressor-like DNA-binding domains"/>
    <property type="match status" value="1"/>
</dbReference>
<dbReference type="Pfam" id="PF01381">
    <property type="entry name" value="HTH_3"/>
    <property type="match status" value="1"/>
</dbReference>
<name>A0AA48GK92_9BACT</name>
<dbReference type="PANTHER" id="PTHR46558:SF4">
    <property type="entry name" value="DNA-BIDING PHAGE PROTEIN"/>
    <property type="match status" value="1"/>
</dbReference>
<organism evidence="3 4">
    <name type="scientific">Mesoterricola silvestris</name>
    <dbReference type="NCBI Taxonomy" id="2927979"/>
    <lineage>
        <taxon>Bacteria</taxon>
        <taxon>Pseudomonadati</taxon>
        <taxon>Acidobacteriota</taxon>
        <taxon>Holophagae</taxon>
        <taxon>Holophagales</taxon>
        <taxon>Holophagaceae</taxon>
        <taxon>Mesoterricola</taxon>
    </lineage>
</organism>
<keyword evidence="1" id="KW-0238">DNA-binding</keyword>
<evidence type="ECO:0000256" key="1">
    <source>
        <dbReference type="ARBA" id="ARBA00023125"/>
    </source>
</evidence>
<dbReference type="InterPro" id="IPR001387">
    <property type="entry name" value="Cro/C1-type_HTH"/>
</dbReference>
<dbReference type="EMBL" id="AP027080">
    <property type="protein sequence ID" value="BDU72882.1"/>
    <property type="molecule type" value="Genomic_DNA"/>
</dbReference>
<dbReference type="Gene3D" id="1.10.260.40">
    <property type="entry name" value="lambda repressor-like DNA-binding domains"/>
    <property type="match status" value="1"/>
</dbReference>
<dbReference type="PROSITE" id="PS50943">
    <property type="entry name" value="HTH_CROC1"/>
    <property type="match status" value="1"/>
</dbReference>
<dbReference type="KEGG" id="msil:METEAL_20560"/>
<sequence>MARFVVHNRVRESRQNHGLTQQDLADAVGVSRQSINSIEQGKYIPSLPLALHLARVFGLSTDALFELKER</sequence>
<evidence type="ECO:0000313" key="4">
    <source>
        <dbReference type="Proteomes" id="UP001238179"/>
    </source>
</evidence>
<evidence type="ECO:0000313" key="3">
    <source>
        <dbReference type="EMBL" id="BDU72882.1"/>
    </source>
</evidence>
<feature type="domain" description="HTH cro/C1-type" evidence="2">
    <location>
        <begin position="10"/>
        <end position="64"/>
    </location>
</feature>
<dbReference type="RefSeq" id="WP_316415796.1">
    <property type="nucleotide sequence ID" value="NZ_AP027080.1"/>
</dbReference>
<dbReference type="AlphaFoldDB" id="A0AA48GK92"/>
<dbReference type="PANTHER" id="PTHR46558">
    <property type="entry name" value="TRACRIPTIONAL REGULATORY PROTEIN-RELATED-RELATED"/>
    <property type="match status" value="1"/>
</dbReference>
<dbReference type="GO" id="GO:0003677">
    <property type="term" value="F:DNA binding"/>
    <property type="evidence" value="ECO:0007669"/>
    <property type="project" value="UniProtKB-KW"/>
</dbReference>
<accession>A0AA48GK92</accession>
<proteinExistence type="predicted"/>
<evidence type="ECO:0000259" key="2">
    <source>
        <dbReference type="PROSITE" id="PS50943"/>
    </source>
</evidence>
<gene>
    <name evidence="3" type="ORF">METEAL_20560</name>
</gene>
<dbReference type="CDD" id="cd00093">
    <property type="entry name" value="HTH_XRE"/>
    <property type="match status" value="1"/>
</dbReference>
<dbReference type="Proteomes" id="UP001238179">
    <property type="component" value="Chromosome"/>
</dbReference>
<keyword evidence="4" id="KW-1185">Reference proteome</keyword>
<reference evidence="4" key="1">
    <citation type="journal article" date="2023" name="Int. J. Syst. Evol. Microbiol.">
        <title>Mesoterricola silvestris gen. nov., sp. nov., Mesoterricola sediminis sp. nov., Geothrix oryzae sp. nov., Geothrix edaphica sp. nov., Geothrix rubra sp. nov., and Geothrix limicola sp. nov., six novel members of Acidobacteriota isolated from soils.</title>
        <authorList>
            <person name="Itoh H."/>
            <person name="Sugisawa Y."/>
            <person name="Mise K."/>
            <person name="Xu Z."/>
            <person name="Kuniyasu M."/>
            <person name="Ushijima N."/>
            <person name="Kawano K."/>
            <person name="Kobayashi E."/>
            <person name="Shiratori Y."/>
            <person name="Masuda Y."/>
            <person name="Senoo K."/>
        </authorList>
    </citation>
    <scope>NUCLEOTIDE SEQUENCE [LARGE SCALE GENOMIC DNA]</scope>
    <source>
        <strain evidence="4">W79</strain>
    </source>
</reference>
<dbReference type="InterPro" id="IPR010982">
    <property type="entry name" value="Lambda_DNA-bd_dom_sf"/>
</dbReference>
<protein>
    <submittedName>
        <fullName evidence="3">Transcriptional regulator</fullName>
    </submittedName>
</protein>